<evidence type="ECO:0000313" key="1">
    <source>
        <dbReference type="EMBL" id="DAF51128.1"/>
    </source>
</evidence>
<organism evidence="1">
    <name type="scientific">Siphoviridae sp. ct4Uy2</name>
    <dbReference type="NCBI Taxonomy" id="2827777"/>
    <lineage>
        <taxon>Viruses</taxon>
        <taxon>Duplodnaviria</taxon>
        <taxon>Heunggongvirae</taxon>
        <taxon>Uroviricota</taxon>
        <taxon>Caudoviricetes</taxon>
    </lineage>
</organism>
<name>A0A8S5SJM8_9CAUD</name>
<protein>
    <submittedName>
        <fullName evidence="1">Uncharacterized protein</fullName>
    </submittedName>
</protein>
<accession>A0A8S5SJM8</accession>
<proteinExistence type="predicted"/>
<sequence length="60" mass="6912">MKKILIIEDCVHCPYFKRIVIDRKLKDVCLGRNKVAYLANEVESSISKDCPLETAKEESK</sequence>
<dbReference type="EMBL" id="BK032610">
    <property type="protein sequence ID" value="DAF51128.1"/>
    <property type="molecule type" value="Genomic_DNA"/>
</dbReference>
<reference evidence="1" key="1">
    <citation type="journal article" date="2021" name="Proc. Natl. Acad. Sci. U.S.A.">
        <title>A Catalog of Tens of Thousands of Viruses from Human Metagenomes Reveals Hidden Associations with Chronic Diseases.</title>
        <authorList>
            <person name="Tisza M.J."/>
            <person name="Buck C.B."/>
        </authorList>
    </citation>
    <scope>NUCLEOTIDE SEQUENCE</scope>
    <source>
        <strain evidence="1">Ct4Uy2</strain>
    </source>
</reference>